<reference evidence="1" key="1">
    <citation type="submission" date="2014-11" db="EMBL/GenBank/DDBJ databases">
        <authorList>
            <person name="Amaro Gonzalez C."/>
        </authorList>
    </citation>
    <scope>NUCLEOTIDE SEQUENCE</scope>
</reference>
<organism evidence="1">
    <name type="scientific">Anguilla anguilla</name>
    <name type="common">European freshwater eel</name>
    <name type="synonym">Muraena anguilla</name>
    <dbReference type="NCBI Taxonomy" id="7936"/>
    <lineage>
        <taxon>Eukaryota</taxon>
        <taxon>Metazoa</taxon>
        <taxon>Chordata</taxon>
        <taxon>Craniata</taxon>
        <taxon>Vertebrata</taxon>
        <taxon>Euteleostomi</taxon>
        <taxon>Actinopterygii</taxon>
        <taxon>Neopterygii</taxon>
        <taxon>Teleostei</taxon>
        <taxon>Anguilliformes</taxon>
        <taxon>Anguillidae</taxon>
        <taxon>Anguilla</taxon>
    </lineage>
</organism>
<protein>
    <submittedName>
        <fullName evidence="1">Uncharacterized protein</fullName>
    </submittedName>
</protein>
<name>A0A0E9VJQ1_ANGAN</name>
<dbReference type="EMBL" id="GBXM01030907">
    <property type="protein sequence ID" value="JAH77670.1"/>
    <property type="molecule type" value="Transcribed_RNA"/>
</dbReference>
<reference evidence="1" key="2">
    <citation type="journal article" date="2015" name="Fish Shellfish Immunol.">
        <title>Early steps in the European eel (Anguilla anguilla)-Vibrio vulnificus interaction in the gills: Role of the RtxA13 toxin.</title>
        <authorList>
            <person name="Callol A."/>
            <person name="Pajuelo D."/>
            <person name="Ebbesson L."/>
            <person name="Teles M."/>
            <person name="MacKenzie S."/>
            <person name="Amaro C."/>
        </authorList>
    </citation>
    <scope>NUCLEOTIDE SEQUENCE</scope>
</reference>
<accession>A0A0E9VJQ1</accession>
<dbReference type="AlphaFoldDB" id="A0A0E9VJQ1"/>
<proteinExistence type="predicted"/>
<evidence type="ECO:0000313" key="1">
    <source>
        <dbReference type="EMBL" id="JAH77670.1"/>
    </source>
</evidence>
<sequence>MVLSRAFTLYPITVNSWIYTEAMQDKYLHQVPTPGYRTCDL</sequence>